<feature type="compositionally biased region" description="Low complexity" evidence="3">
    <location>
        <begin position="228"/>
        <end position="238"/>
    </location>
</feature>
<name>A0A7J6KW10_PEROL</name>
<gene>
    <name evidence="4" type="ORF">FOL46_000731</name>
</gene>
<protein>
    <submittedName>
        <fullName evidence="4">Uncharacterized protein</fullName>
    </submittedName>
</protein>
<feature type="non-terminal residue" evidence="4">
    <location>
        <position position="267"/>
    </location>
</feature>
<reference evidence="4 5" key="1">
    <citation type="submission" date="2020-04" db="EMBL/GenBank/DDBJ databases">
        <title>Perkinsus olseni comparative genomics.</title>
        <authorList>
            <person name="Bogema D.R."/>
        </authorList>
    </citation>
    <scope>NUCLEOTIDE SEQUENCE [LARGE SCALE GENOMIC DNA]</scope>
    <source>
        <strain evidence="4">ATCC PRA-31</strain>
    </source>
</reference>
<feature type="region of interest" description="Disordered" evidence="3">
    <location>
        <begin position="214"/>
        <end position="267"/>
    </location>
</feature>
<dbReference type="GO" id="GO:0010265">
    <property type="term" value="P:SCF complex assembly"/>
    <property type="evidence" value="ECO:0007669"/>
    <property type="project" value="InterPro"/>
</dbReference>
<accession>A0A7J6KW10</accession>
<sequence length="267" mass="29915">MKTTMKMISQYLPHLCLTLVNLISYDPNYCYDDDEMGDIDGDSNNTIYNVDDDYGDVDYYYDDDDDDCDDDSWKIRRASLKVIKAITRATTPRKMKDVITDRDFVMMLVGDDVFIECNLATIGKPLARRCCVEREDIVRTDALEAYELLFSSSTTMMSTLIANRGSTATTTTTTTTMYNLYRGHACTDRRLGEYYPCGGDTSSDTVGIINVSPQVINAPPPLDDDDGITTQQQQQADGNVPSSTSPPPAKRTKYHQQQGKEGEDVDE</sequence>
<evidence type="ECO:0000256" key="3">
    <source>
        <dbReference type="SAM" id="MobiDB-lite"/>
    </source>
</evidence>
<feature type="compositionally biased region" description="Basic and acidic residues" evidence="3">
    <location>
        <begin position="258"/>
        <end position="267"/>
    </location>
</feature>
<evidence type="ECO:0000256" key="1">
    <source>
        <dbReference type="ARBA" id="ARBA00022737"/>
    </source>
</evidence>
<organism evidence="4 5">
    <name type="scientific">Perkinsus olseni</name>
    <name type="common">Perkinsus atlanticus</name>
    <dbReference type="NCBI Taxonomy" id="32597"/>
    <lineage>
        <taxon>Eukaryota</taxon>
        <taxon>Sar</taxon>
        <taxon>Alveolata</taxon>
        <taxon>Perkinsozoa</taxon>
        <taxon>Perkinsea</taxon>
        <taxon>Perkinsida</taxon>
        <taxon>Perkinsidae</taxon>
        <taxon>Perkinsus</taxon>
    </lineage>
</organism>
<dbReference type="InterPro" id="IPR039852">
    <property type="entry name" value="CAND1/CAND2"/>
</dbReference>
<dbReference type="EMBL" id="JABANN010001174">
    <property type="protein sequence ID" value="KAF4650781.1"/>
    <property type="molecule type" value="Genomic_DNA"/>
</dbReference>
<keyword evidence="1" id="KW-0677">Repeat</keyword>
<dbReference type="SUPFAM" id="SSF48371">
    <property type="entry name" value="ARM repeat"/>
    <property type="match status" value="1"/>
</dbReference>
<comment type="caution">
    <text evidence="4">The sequence shown here is derived from an EMBL/GenBank/DDBJ whole genome shotgun (WGS) entry which is preliminary data.</text>
</comment>
<evidence type="ECO:0000313" key="4">
    <source>
        <dbReference type="EMBL" id="KAF4650781.1"/>
    </source>
</evidence>
<dbReference type="InterPro" id="IPR016024">
    <property type="entry name" value="ARM-type_fold"/>
</dbReference>
<evidence type="ECO:0000313" key="5">
    <source>
        <dbReference type="Proteomes" id="UP000572268"/>
    </source>
</evidence>
<keyword evidence="2" id="KW-0833">Ubl conjugation pathway</keyword>
<proteinExistence type="predicted"/>
<evidence type="ECO:0000256" key="2">
    <source>
        <dbReference type="ARBA" id="ARBA00022786"/>
    </source>
</evidence>
<dbReference type="Proteomes" id="UP000572268">
    <property type="component" value="Unassembled WGS sequence"/>
</dbReference>
<dbReference type="AlphaFoldDB" id="A0A7J6KW10"/>
<dbReference type="Gene3D" id="1.25.10.10">
    <property type="entry name" value="Leucine-rich Repeat Variant"/>
    <property type="match status" value="1"/>
</dbReference>
<dbReference type="PANTHER" id="PTHR12696">
    <property type="entry name" value="TIP120"/>
    <property type="match status" value="1"/>
</dbReference>
<dbReference type="InterPro" id="IPR011989">
    <property type="entry name" value="ARM-like"/>
</dbReference>